<organism evidence="9 10">
    <name type="scientific">Marasmius tenuissimus</name>
    <dbReference type="NCBI Taxonomy" id="585030"/>
    <lineage>
        <taxon>Eukaryota</taxon>
        <taxon>Fungi</taxon>
        <taxon>Dikarya</taxon>
        <taxon>Basidiomycota</taxon>
        <taxon>Agaricomycotina</taxon>
        <taxon>Agaricomycetes</taxon>
        <taxon>Agaricomycetidae</taxon>
        <taxon>Agaricales</taxon>
        <taxon>Marasmiineae</taxon>
        <taxon>Marasmiaceae</taxon>
        <taxon>Marasmius</taxon>
    </lineage>
</organism>
<evidence type="ECO:0000256" key="5">
    <source>
        <dbReference type="ARBA" id="ARBA00023004"/>
    </source>
</evidence>
<keyword evidence="7" id="KW-0349">Heme</keyword>
<proteinExistence type="inferred from homology"/>
<evidence type="ECO:0000256" key="2">
    <source>
        <dbReference type="ARBA" id="ARBA00010617"/>
    </source>
</evidence>
<keyword evidence="5 7" id="KW-0408">Iron</keyword>
<evidence type="ECO:0000256" key="1">
    <source>
        <dbReference type="ARBA" id="ARBA00001971"/>
    </source>
</evidence>
<keyword evidence="8" id="KW-1133">Transmembrane helix</keyword>
<evidence type="ECO:0000256" key="7">
    <source>
        <dbReference type="RuleBase" id="RU000461"/>
    </source>
</evidence>
<keyword evidence="4 7" id="KW-0560">Oxidoreductase</keyword>
<gene>
    <name evidence="9" type="ORF">AAF712_003748</name>
</gene>
<evidence type="ECO:0000256" key="8">
    <source>
        <dbReference type="SAM" id="Phobius"/>
    </source>
</evidence>
<keyword evidence="8" id="KW-0472">Membrane</keyword>
<name>A0ABR3A7T5_9AGAR</name>
<keyword evidence="6 7" id="KW-0503">Monooxygenase</keyword>
<dbReference type="InterPro" id="IPR001128">
    <property type="entry name" value="Cyt_P450"/>
</dbReference>
<feature type="transmembrane region" description="Helical" evidence="8">
    <location>
        <begin position="328"/>
        <end position="348"/>
    </location>
</feature>
<comment type="caution">
    <text evidence="9">The sequence shown here is derived from an EMBL/GenBank/DDBJ whole genome shotgun (WGS) entry which is preliminary data.</text>
</comment>
<keyword evidence="8" id="KW-0812">Transmembrane</keyword>
<dbReference type="PROSITE" id="PS00086">
    <property type="entry name" value="CYTOCHROME_P450"/>
    <property type="match status" value="1"/>
</dbReference>
<evidence type="ECO:0008006" key="11">
    <source>
        <dbReference type="Google" id="ProtNLM"/>
    </source>
</evidence>
<protein>
    <recommendedName>
        <fullName evidence="11">Cytochrome P450</fullName>
    </recommendedName>
</protein>
<dbReference type="PANTHER" id="PTHR46206:SF1">
    <property type="entry name" value="P450, PUTATIVE (EUROFUNG)-RELATED"/>
    <property type="match status" value="1"/>
</dbReference>
<evidence type="ECO:0000256" key="4">
    <source>
        <dbReference type="ARBA" id="ARBA00023002"/>
    </source>
</evidence>
<feature type="transmembrane region" description="Helical" evidence="8">
    <location>
        <begin position="20"/>
        <end position="43"/>
    </location>
</feature>
<sequence>MPGASTLFSLSPLTLFITSFGLLGGFIVLVVLFFFTVTCLKAYREQSILPKELPFLGKKDEFLASVRANVRGASDSFRLFTEAYEQYSVKGLISVVPTWTKGPQILVPPSLINWLAHEPEHVLNARDCTFEDMQFAYTTAHPEIMNNDMLDLMIKRELTRHVGNLNDKISTEVDFAMGEMFGTGDLAENGEGEWREVGVWDSSIRLVVKAANSVFVGSDLCRNEEYTEACVSWVWDVAASSAMMHMFPKFLKRHVSKLVTYKNRRDARVSMKHTLPLVEERLANMTRAREDKTFEYEAPNDLITWMVQESFKRTTESETSAYSLAYRILLLNFAAVITSTIATANVILDIMSADPSENVVEMLREEVERVHQEHGGVWSKAAVAKLVRLDSALRESGRYSCVGGSAVTRRVWEDDGIVIPVNGKEGKGVWVPKGATVGVPQAQIHFDEKYYGPTADKFDAFRFSRPKEQGLSTTNEDMVTTSAHYLTFSHGIHSCPGRFFAANELKLIMANMLLNYEIQPMATRPVNEQLGDVKIPPRKQTMMIRRRSKVMDV</sequence>
<dbReference type="PRINTS" id="PR00465">
    <property type="entry name" value="EP450IV"/>
</dbReference>
<dbReference type="InterPro" id="IPR017972">
    <property type="entry name" value="Cyt_P450_CS"/>
</dbReference>
<evidence type="ECO:0000256" key="3">
    <source>
        <dbReference type="ARBA" id="ARBA00022723"/>
    </source>
</evidence>
<keyword evidence="3 7" id="KW-0479">Metal-binding</keyword>
<comment type="similarity">
    <text evidence="2 7">Belongs to the cytochrome P450 family.</text>
</comment>
<dbReference type="EMBL" id="JBBXMP010000014">
    <property type="protein sequence ID" value="KAL0069063.1"/>
    <property type="molecule type" value="Genomic_DNA"/>
</dbReference>
<evidence type="ECO:0000256" key="6">
    <source>
        <dbReference type="ARBA" id="ARBA00023033"/>
    </source>
</evidence>
<dbReference type="InterPro" id="IPR036396">
    <property type="entry name" value="Cyt_P450_sf"/>
</dbReference>
<dbReference type="InterPro" id="IPR002403">
    <property type="entry name" value="Cyt_P450_E_grp-IV"/>
</dbReference>
<comment type="cofactor">
    <cofactor evidence="1">
        <name>heme</name>
        <dbReference type="ChEBI" id="CHEBI:30413"/>
    </cofactor>
</comment>
<evidence type="ECO:0000313" key="9">
    <source>
        <dbReference type="EMBL" id="KAL0069063.1"/>
    </source>
</evidence>
<dbReference type="PANTHER" id="PTHR46206">
    <property type="entry name" value="CYTOCHROME P450"/>
    <property type="match status" value="1"/>
</dbReference>
<accession>A0ABR3A7T5</accession>
<dbReference type="Pfam" id="PF00067">
    <property type="entry name" value="p450"/>
    <property type="match status" value="1"/>
</dbReference>
<dbReference type="Gene3D" id="1.10.630.10">
    <property type="entry name" value="Cytochrome P450"/>
    <property type="match status" value="1"/>
</dbReference>
<dbReference type="CDD" id="cd11041">
    <property type="entry name" value="CYP503A1-like"/>
    <property type="match status" value="1"/>
</dbReference>
<dbReference type="Proteomes" id="UP001437256">
    <property type="component" value="Unassembled WGS sequence"/>
</dbReference>
<keyword evidence="10" id="KW-1185">Reference proteome</keyword>
<dbReference type="SUPFAM" id="SSF48264">
    <property type="entry name" value="Cytochrome P450"/>
    <property type="match status" value="1"/>
</dbReference>
<reference evidence="9 10" key="1">
    <citation type="submission" date="2024-05" db="EMBL/GenBank/DDBJ databases">
        <title>A draft genome resource for the thread blight pathogen Marasmius tenuissimus strain MS-2.</title>
        <authorList>
            <person name="Yulfo-Soto G.E."/>
            <person name="Baruah I.K."/>
            <person name="Amoako-Attah I."/>
            <person name="Bukari Y."/>
            <person name="Meinhardt L.W."/>
            <person name="Bailey B.A."/>
            <person name="Cohen S.P."/>
        </authorList>
    </citation>
    <scope>NUCLEOTIDE SEQUENCE [LARGE SCALE GENOMIC DNA]</scope>
    <source>
        <strain evidence="9 10">MS-2</strain>
    </source>
</reference>
<evidence type="ECO:0000313" key="10">
    <source>
        <dbReference type="Proteomes" id="UP001437256"/>
    </source>
</evidence>